<accession>A0A7Y0AHR4</accession>
<dbReference type="AlphaFoldDB" id="A0A7Y0AHR4"/>
<dbReference type="RefSeq" id="WP_169533234.1">
    <property type="nucleotide sequence ID" value="NZ_JABBGH010000003.1"/>
</dbReference>
<dbReference type="Proteomes" id="UP000559626">
    <property type="component" value="Unassembled WGS sequence"/>
</dbReference>
<protein>
    <submittedName>
        <fullName evidence="1">Uncharacterized protein</fullName>
    </submittedName>
</protein>
<keyword evidence="2" id="KW-1185">Reference proteome</keyword>
<sequence length="83" mass="9607">MSFYAFRLLSPVVQVYWVLKYGTFLAQRWESQGGVNLYHCADEGRGFFVEVGIEDDKPMVLRSFVSAVPLEDYSHYVRLPDLP</sequence>
<evidence type="ECO:0000313" key="1">
    <source>
        <dbReference type="EMBL" id="NML67581.1"/>
    </source>
</evidence>
<reference evidence="1 2" key="1">
    <citation type="submission" date="2020-04" db="EMBL/GenBank/DDBJ databases">
        <title>Hymenobacter polaris sp. nov., isolated from Arctic soil.</title>
        <authorList>
            <person name="Dahal R.H."/>
        </authorList>
    </citation>
    <scope>NUCLEOTIDE SEQUENCE [LARGE SCALE GENOMIC DNA]</scope>
    <source>
        <strain evidence="1 2">RP-2-7</strain>
    </source>
</reference>
<name>A0A7Y0AHR4_9BACT</name>
<gene>
    <name evidence="1" type="ORF">HHL22_20465</name>
</gene>
<proteinExistence type="predicted"/>
<dbReference type="EMBL" id="JABBGH010000003">
    <property type="protein sequence ID" value="NML67581.1"/>
    <property type="molecule type" value="Genomic_DNA"/>
</dbReference>
<comment type="caution">
    <text evidence="1">The sequence shown here is derived from an EMBL/GenBank/DDBJ whole genome shotgun (WGS) entry which is preliminary data.</text>
</comment>
<organism evidence="1 2">
    <name type="scientific">Hymenobacter polaris</name>
    <dbReference type="NCBI Taxonomy" id="2682546"/>
    <lineage>
        <taxon>Bacteria</taxon>
        <taxon>Pseudomonadati</taxon>
        <taxon>Bacteroidota</taxon>
        <taxon>Cytophagia</taxon>
        <taxon>Cytophagales</taxon>
        <taxon>Hymenobacteraceae</taxon>
        <taxon>Hymenobacter</taxon>
    </lineage>
</organism>
<evidence type="ECO:0000313" key="2">
    <source>
        <dbReference type="Proteomes" id="UP000559626"/>
    </source>
</evidence>